<sequence>MFSSEDIRDLVRLFPLETVFEKAENNPYLYTENLLPSLSGNGFLIASKVLDQFRSKAYTGIEQISVSSLSRELDIAAYSVLDLVNQSHHLALLSGDKDHVVPKGRRDLICDQLRCLLARQFVSKKQFADEHNIALESIDALVTCLNDFSDTKSALDLVLEVYHPTDPSGPYLCSSKYRTDLGNSISKTLNEACSQVKIVCLASDQFPGSPPCWYVSQIADQLLAGSKGDSTRVDGQLKKTGDNLIFKPTSLCLIERDEIIHQLQTGKSSHVALSWFTEELPELYSSYRDSQSYVQSSLSGQVDFLSGYAISQAWLQDNRRNEQRNLAKVGYIDISDCLSQTFPPTILSRLVSAEKEKLLASFEASPKASSAQSLQDYILRTDYLEGLTMFILDAARNQAKAQWAKLDQSLEHECTLHDSEILDGLVQRNPEDQKAAAVLRAVFHDIEPKARTAFMEEIAGLESINEAEFSAFWVERVVARIQVYKSGADTIQDAKLRSQLLELLQTYIVKELVPDAITRAQSKGLLRSRKTKRQANKFNTILGASTGVGKATPDLQNIITSIEKFMKKQSVEWLDCDSLAEKKSAQVKDLVRGMQKDTDGPRLFLTLVVILLANRQDGVVYATGKFAPKLMKLLKASLGSNEYERLEGWKDAVKAAILTAEDKEGMRAWAIAG</sequence>
<dbReference type="AlphaFoldDB" id="A0A8E2E8Q8"/>
<dbReference type="Proteomes" id="UP000250266">
    <property type="component" value="Unassembled WGS sequence"/>
</dbReference>
<evidence type="ECO:0000313" key="2">
    <source>
        <dbReference type="Proteomes" id="UP000250266"/>
    </source>
</evidence>
<dbReference type="EMBL" id="KV745001">
    <property type="protein sequence ID" value="OCK79510.1"/>
    <property type="molecule type" value="Genomic_DNA"/>
</dbReference>
<evidence type="ECO:0000313" key="1">
    <source>
        <dbReference type="EMBL" id="OCK79510.1"/>
    </source>
</evidence>
<gene>
    <name evidence="1" type="ORF">K432DRAFT_426459</name>
</gene>
<keyword evidence="2" id="KW-1185">Reference proteome</keyword>
<accession>A0A8E2E8Q8</accession>
<protein>
    <submittedName>
        <fullName evidence="1">Uncharacterized protein</fullName>
    </submittedName>
</protein>
<proteinExistence type="predicted"/>
<name>A0A8E2E8Q8_9PEZI</name>
<organism evidence="1 2">
    <name type="scientific">Lepidopterella palustris CBS 459.81</name>
    <dbReference type="NCBI Taxonomy" id="1314670"/>
    <lineage>
        <taxon>Eukaryota</taxon>
        <taxon>Fungi</taxon>
        <taxon>Dikarya</taxon>
        <taxon>Ascomycota</taxon>
        <taxon>Pezizomycotina</taxon>
        <taxon>Dothideomycetes</taxon>
        <taxon>Pleosporomycetidae</taxon>
        <taxon>Mytilinidiales</taxon>
        <taxon>Argynnaceae</taxon>
        <taxon>Lepidopterella</taxon>
    </lineage>
</organism>
<dbReference type="OrthoDB" id="3935714at2759"/>
<reference evidence="1 2" key="1">
    <citation type="journal article" date="2016" name="Nat. Commun.">
        <title>Ectomycorrhizal ecology is imprinted in the genome of the dominant symbiotic fungus Cenococcum geophilum.</title>
        <authorList>
            <consortium name="DOE Joint Genome Institute"/>
            <person name="Peter M."/>
            <person name="Kohler A."/>
            <person name="Ohm R.A."/>
            <person name="Kuo A."/>
            <person name="Krutzmann J."/>
            <person name="Morin E."/>
            <person name="Arend M."/>
            <person name="Barry K.W."/>
            <person name="Binder M."/>
            <person name="Choi C."/>
            <person name="Clum A."/>
            <person name="Copeland A."/>
            <person name="Grisel N."/>
            <person name="Haridas S."/>
            <person name="Kipfer T."/>
            <person name="LaButti K."/>
            <person name="Lindquist E."/>
            <person name="Lipzen A."/>
            <person name="Maire R."/>
            <person name="Meier B."/>
            <person name="Mihaltcheva S."/>
            <person name="Molinier V."/>
            <person name="Murat C."/>
            <person name="Poggeler S."/>
            <person name="Quandt C.A."/>
            <person name="Sperisen C."/>
            <person name="Tritt A."/>
            <person name="Tisserant E."/>
            <person name="Crous P.W."/>
            <person name="Henrissat B."/>
            <person name="Nehls U."/>
            <person name="Egli S."/>
            <person name="Spatafora J.W."/>
            <person name="Grigoriev I.V."/>
            <person name="Martin F.M."/>
        </authorList>
    </citation>
    <scope>NUCLEOTIDE SEQUENCE [LARGE SCALE GENOMIC DNA]</scope>
    <source>
        <strain evidence="1 2">CBS 459.81</strain>
    </source>
</reference>